<name>A0A949K1U6_9FIRM</name>
<evidence type="ECO:0000313" key="2">
    <source>
        <dbReference type="Proteomes" id="UP000712157"/>
    </source>
</evidence>
<dbReference type="RefSeq" id="WP_160642514.1">
    <property type="nucleotide sequence ID" value="NZ_JAHQCW010000017.1"/>
</dbReference>
<reference evidence="1" key="1">
    <citation type="submission" date="2021-06" db="EMBL/GenBank/DDBJ databases">
        <title>Description of novel taxa of the family Lachnospiraceae.</title>
        <authorList>
            <person name="Chaplin A.V."/>
            <person name="Sokolova S.R."/>
            <person name="Pikina A.P."/>
            <person name="Korzhanova M."/>
            <person name="Belova V."/>
            <person name="Korostin D."/>
            <person name="Efimov B.A."/>
        </authorList>
    </citation>
    <scope>NUCLEOTIDE SEQUENCE</scope>
    <source>
        <strain evidence="1">ASD5720</strain>
    </source>
</reference>
<accession>A0A949K1U6</accession>
<comment type="caution">
    <text evidence="1">The sequence shown here is derived from an EMBL/GenBank/DDBJ whole genome shotgun (WGS) entry which is preliminary data.</text>
</comment>
<sequence>MKNKKYYIALNDREYAEIISSLINKRNSLIRLGKYTDGVDEVIMKVRKAKNRNFQILYI</sequence>
<dbReference type="EMBL" id="JAHQCW010000017">
    <property type="protein sequence ID" value="MBU9737170.1"/>
    <property type="molecule type" value="Genomic_DNA"/>
</dbReference>
<dbReference type="Proteomes" id="UP000712157">
    <property type="component" value="Unassembled WGS sequence"/>
</dbReference>
<evidence type="ECO:0000313" key="1">
    <source>
        <dbReference type="EMBL" id="MBU9737170.1"/>
    </source>
</evidence>
<protein>
    <submittedName>
        <fullName evidence="1">Uncharacterized protein</fullName>
    </submittedName>
</protein>
<organism evidence="1 2">
    <name type="scientific">Diplocloster agilis</name>
    <dbReference type="NCBI Taxonomy" id="2850323"/>
    <lineage>
        <taxon>Bacteria</taxon>
        <taxon>Bacillati</taxon>
        <taxon>Bacillota</taxon>
        <taxon>Clostridia</taxon>
        <taxon>Lachnospirales</taxon>
        <taxon>Lachnospiraceae</taxon>
        <taxon>Diplocloster</taxon>
    </lineage>
</organism>
<keyword evidence="2" id="KW-1185">Reference proteome</keyword>
<proteinExistence type="predicted"/>
<gene>
    <name evidence="1" type="ORF">KTH89_11510</name>
</gene>
<dbReference type="AlphaFoldDB" id="A0A949K1U6"/>